<comment type="caution">
    <text evidence="5">The sequence shown here is derived from an EMBL/GenBank/DDBJ whole genome shotgun (WGS) entry which is preliminary data.</text>
</comment>
<dbReference type="AlphaFoldDB" id="A0AAP2GQD3"/>
<dbReference type="Gene3D" id="3.30.360.10">
    <property type="entry name" value="Dihydrodipicolinate Reductase, domain 2"/>
    <property type="match status" value="1"/>
</dbReference>
<evidence type="ECO:0000259" key="4">
    <source>
        <dbReference type="Pfam" id="PF22725"/>
    </source>
</evidence>
<dbReference type="Gene3D" id="3.40.50.720">
    <property type="entry name" value="NAD(P)-binding Rossmann-like Domain"/>
    <property type="match status" value="1"/>
</dbReference>
<comment type="similarity">
    <text evidence="1">Belongs to the Gfo/Idh/MocA family.</text>
</comment>
<dbReference type="EMBL" id="JAHESE010000011">
    <property type="protein sequence ID" value="MBT1709214.1"/>
    <property type="molecule type" value="Genomic_DNA"/>
</dbReference>
<evidence type="ECO:0000313" key="6">
    <source>
        <dbReference type="Proteomes" id="UP001319080"/>
    </source>
</evidence>
<dbReference type="InterPro" id="IPR036291">
    <property type="entry name" value="NAD(P)-bd_dom_sf"/>
</dbReference>
<evidence type="ECO:0000259" key="3">
    <source>
        <dbReference type="Pfam" id="PF01408"/>
    </source>
</evidence>
<dbReference type="Pfam" id="PF01408">
    <property type="entry name" value="GFO_IDH_MocA"/>
    <property type="match status" value="1"/>
</dbReference>
<accession>A0AAP2GQD3</accession>
<dbReference type="SUPFAM" id="SSF55347">
    <property type="entry name" value="Glyceraldehyde-3-phosphate dehydrogenase-like, C-terminal domain"/>
    <property type="match status" value="1"/>
</dbReference>
<feature type="domain" description="Gfo/Idh/MocA-like oxidoreductase N-terminal" evidence="3">
    <location>
        <begin position="11"/>
        <end position="129"/>
    </location>
</feature>
<dbReference type="GO" id="GO:0016491">
    <property type="term" value="F:oxidoreductase activity"/>
    <property type="evidence" value="ECO:0007669"/>
    <property type="project" value="UniProtKB-KW"/>
</dbReference>
<dbReference type="Pfam" id="PF22725">
    <property type="entry name" value="GFO_IDH_MocA_C3"/>
    <property type="match status" value="1"/>
</dbReference>
<dbReference type="InterPro" id="IPR055170">
    <property type="entry name" value="GFO_IDH_MocA-like_dom"/>
</dbReference>
<dbReference type="InterPro" id="IPR000683">
    <property type="entry name" value="Gfo/Idh/MocA-like_OxRdtase_N"/>
</dbReference>
<evidence type="ECO:0000256" key="2">
    <source>
        <dbReference type="ARBA" id="ARBA00023002"/>
    </source>
</evidence>
<dbReference type="InterPro" id="IPR050984">
    <property type="entry name" value="Gfo/Idh/MocA_domain"/>
</dbReference>
<dbReference type="RefSeq" id="WP_254084795.1">
    <property type="nucleotide sequence ID" value="NZ_JAHESE010000011.1"/>
</dbReference>
<dbReference type="Proteomes" id="UP001319080">
    <property type="component" value="Unassembled WGS sequence"/>
</dbReference>
<dbReference type="PANTHER" id="PTHR22604:SF105">
    <property type="entry name" value="TRANS-1,2-DIHYDROBENZENE-1,2-DIOL DEHYDROGENASE"/>
    <property type="match status" value="1"/>
</dbReference>
<reference evidence="5 6" key="1">
    <citation type="submission" date="2021-05" db="EMBL/GenBank/DDBJ databases">
        <title>A Polyphasic approach of four new species of the genus Ohtaekwangia: Ohtaekwangia histidinii sp. nov., Ohtaekwangia cretensis sp. nov., Ohtaekwangia indiensis sp. nov., Ohtaekwangia reichenbachii sp. nov. from diverse environment.</title>
        <authorList>
            <person name="Octaviana S."/>
        </authorList>
    </citation>
    <scope>NUCLEOTIDE SEQUENCE [LARGE SCALE GENOMIC DNA]</scope>
    <source>
        <strain evidence="5 6">PWU5</strain>
    </source>
</reference>
<gene>
    <name evidence="5" type="ORF">KK062_13310</name>
</gene>
<organism evidence="5 6">
    <name type="scientific">Dawidia cretensis</name>
    <dbReference type="NCBI Taxonomy" id="2782350"/>
    <lineage>
        <taxon>Bacteria</taxon>
        <taxon>Pseudomonadati</taxon>
        <taxon>Bacteroidota</taxon>
        <taxon>Cytophagia</taxon>
        <taxon>Cytophagales</taxon>
        <taxon>Chryseotaleaceae</taxon>
        <taxon>Dawidia</taxon>
    </lineage>
</organism>
<keyword evidence="2" id="KW-0560">Oxidoreductase</keyword>
<dbReference type="SUPFAM" id="SSF51735">
    <property type="entry name" value="NAD(P)-binding Rossmann-fold domains"/>
    <property type="match status" value="1"/>
</dbReference>
<proteinExistence type="inferred from homology"/>
<name>A0AAP2GQD3_9BACT</name>
<dbReference type="GO" id="GO:0000166">
    <property type="term" value="F:nucleotide binding"/>
    <property type="evidence" value="ECO:0007669"/>
    <property type="project" value="InterPro"/>
</dbReference>
<feature type="domain" description="GFO/IDH/MocA-like oxidoreductase" evidence="4">
    <location>
        <begin position="139"/>
        <end position="253"/>
    </location>
</feature>
<sequence>MEEKNNAGEKIRWGILGCGKIAHKFANDLKLVDDAVLVAVAARDEARARTFALTYGANDVHTSYEALASSPMVDVIYIATPHGFHFEHTMLCLRHRKAVLCEKAFALNRAQARHMIDYAQAQGVFLMEAFWTKFLPQYSKVLEIILSGVLGEIQWIQAAFGFRPQPPVASRIFDPALGGGSLLDIGIYPVFLAQAILGKPVAIQAMARLHETGVDEQCVMSLKFAQGALASLSSTMTAETPVEAVIVGTEGRLMLKNRFHNAVSTLEVAMGKEDPKPVEVYRETGYGYQFEARHVNQCLRQGRIESPIMKHSDSLALLETLDAIRKAAGIRYDVDIADESTEPLS</sequence>
<dbReference type="PANTHER" id="PTHR22604">
    <property type="entry name" value="OXIDOREDUCTASES"/>
    <property type="match status" value="1"/>
</dbReference>
<evidence type="ECO:0000313" key="5">
    <source>
        <dbReference type="EMBL" id="MBT1709214.1"/>
    </source>
</evidence>
<evidence type="ECO:0000256" key="1">
    <source>
        <dbReference type="ARBA" id="ARBA00010928"/>
    </source>
</evidence>
<keyword evidence="6" id="KW-1185">Reference proteome</keyword>
<protein>
    <submittedName>
        <fullName evidence="5">Gfo/Idh/MocA family oxidoreductase</fullName>
    </submittedName>
</protein>